<dbReference type="SUPFAM" id="SSF144083">
    <property type="entry name" value="Magnesium transport protein CorA, transmembrane region"/>
    <property type="match status" value="1"/>
</dbReference>
<evidence type="ECO:0000256" key="3">
    <source>
        <dbReference type="ARBA" id="ARBA00022692"/>
    </source>
</evidence>
<dbReference type="InterPro" id="IPR002523">
    <property type="entry name" value="MgTranspt_CorA/ZnTranspt_ZntB"/>
</dbReference>
<dbReference type="InterPro" id="IPR045861">
    <property type="entry name" value="CorA_cytoplasmic_dom"/>
</dbReference>
<keyword evidence="5 6" id="KW-0472">Membrane</keyword>
<keyword evidence="4 6" id="KW-1133">Transmembrane helix</keyword>
<evidence type="ECO:0000256" key="5">
    <source>
        <dbReference type="ARBA" id="ARBA00023136"/>
    </source>
</evidence>
<comment type="subcellular location">
    <subcellularLocation>
        <location evidence="1">Membrane</location>
        <topology evidence="1">Multi-pass membrane protein</topology>
    </subcellularLocation>
</comment>
<dbReference type="CDD" id="cd12827">
    <property type="entry name" value="EcCorA_ZntB-like_u2"/>
    <property type="match status" value="1"/>
</dbReference>
<sequence>MLADSGENMINFYGYINGVLTQCDAPSVGCWVSVVDPTPQEVRELIEDYGLDSGFVKSALDEEESSRIEREDDQTLVIIDTPVSAIDDDKTKNFYTLPMGIIITDEYVFTISIRETQIISEATRGGIRNLRPDFKTRFVLQLLLRISALFLTYLKQIDKISSAAEQELHDAMKNELLMQLLALEKSLVYFSTSLKANEATIEKIFRGRVIKLYDEDQDLLEDVFIEMKQAIEMASIYTGILSSMMDGFSSIISNNQSIVMWRLTIVTIILQIPNIMFAFYGINTNDIPFNHTWVALSLTALLTGVTAFALLKWKKKNK</sequence>
<comment type="similarity">
    <text evidence="2">Belongs to the CorA metal ion transporter (MIT) (TC 1.A.35) family.</text>
</comment>
<evidence type="ECO:0000256" key="4">
    <source>
        <dbReference type="ARBA" id="ARBA00022989"/>
    </source>
</evidence>
<evidence type="ECO:0000256" key="1">
    <source>
        <dbReference type="ARBA" id="ARBA00004141"/>
    </source>
</evidence>
<dbReference type="Pfam" id="PF01544">
    <property type="entry name" value="CorA"/>
    <property type="match status" value="1"/>
</dbReference>
<feature type="transmembrane region" description="Helical" evidence="6">
    <location>
        <begin position="292"/>
        <end position="311"/>
    </location>
</feature>
<dbReference type="PANTHER" id="PTHR47891">
    <property type="entry name" value="TRANSPORTER-RELATED"/>
    <property type="match status" value="1"/>
</dbReference>
<protein>
    <submittedName>
        <fullName evidence="7">Magnesium transporter</fullName>
    </submittedName>
</protein>
<dbReference type="SUPFAM" id="SSF143865">
    <property type="entry name" value="CorA soluble domain-like"/>
    <property type="match status" value="1"/>
</dbReference>
<feature type="transmembrane region" description="Helical" evidence="6">
    <location>
        <begin position="259"/>
        <end position="280"/>
    </location>
</feature>
<evidence type="ECO:0000256" key="6">
    <source>
        <dbReference type="SAM" id="Phobius"/>
    </source>
</evidence>
<dbReference type="Gene3D" id="3.30.460.20">
    <property type="entry name" value="CorA soluble domain-like"/>
    <property type="match status" value="1"/>
</dbReference>
<dbReference type="Proteomes" id="UP000245720">
    <property type="component" value="Unassembled WGS sequence"/>
</dbReference>
<comment type="caution">
    <text evidence="7">The sequence shown here is derived from an EMBL/GenBank/DDBJ whole genome shotgun (WGS) entry which is preliminary data.</text>
</comment>
<dbReference type="Gene3D" id="1.20.58.340">
    <property type="entry name" value="Magnesium transport protein CorA, transmembrane region"/>
    <property type="match status" value="2"/>
</dbReference>
<organism evidence="7 8">
    <name type="scientific">Ruminococcus flavefaciens</name>
    <dbReference type="NCBI Taxonomy" id="1265"/>
    <lineage>
        <taxon>Bacteria</taxon>
        <taxon>Bacillati</taxon>
        <taxon>Bacillota</taxon>
        <taxon>Clostridia</taxon>
        <taxon>Eubacteriales</taxon>
        <taxon>Oscillospiraceae</taxon>
        <taxon>Ruminococcus</taxon>
    </lineage>
</organism>
<evidence type="ECO:0000313" key="7">
    <source>
        <dbReference type="EMBL" id="PWJ12537.1"/>
    </source>
</evidence>
<dbReference type="STRING" id="1265.SAMN02910280_2296"/>
<dbReference type="AlphaFoldDB" id="A0A315XZY7"/>
<evidence type="ECO:0000256" key="2">
    <source>
        <dbReference type="ARBA" id="ARBA00009765"/>
    </source>
</evidence>
<accession>A0A315XZY7</accession>
<reference evidence="7 8" key="1">
    <citation type="submission" date="2018-05" db="EMBL/GenBank/DDBJ databases">
        <title>The Hungate 1000. A catalogue of reference genomes from the rumen microbiome.</title>
        <authorList>
            <person name="Kelly W."/>
        </authorList>
    </citation>
    <scope>NUCLEOTIDE SEQUENCE [LARGE SCALE GENOMIC DNA]</scope>
    <source>
        <strain evidence="7 8">SAb67</strain>
    </source>
</reference>
<keyword evidence="3 6" id="KW-0812">Transmembrane</keyword>
<evidence type="ECO:0000313" key="8">
    <source>
        <dbReference type="Proteomes" id="UP000245720"/>
    </source>
</evidence>
<dbReference type="GO" id="GO:0046873">
    <property type="term" value="F:metal ion transmembrane transporter activity"/>
    <property type="evidence" value="ECO:0007669"/>
    <property type="project" value="InterPro"/>
</dbReference>
<proteinExistence type="inferred from homology"/>
<dbReference type="InterPro" id="IPR047199">
    <property type="entry name" value="CorA-like"/>
</dbReference>
<name>A0A315XZY7_RUMFL</name>
<dbReference type="PANTHER" id="PTHR47891:SF2">
    <property type="entry name" value="MAGNESIUM AND COBALT TRANSPORTER"/>
    <property type="match status" value="1"/>
</dbReference>
<dbReference type="GO" id="GO:0016020">
    <property type="term" value="C:membrane"/>
    <property type="evidence" value="ECO:0007669"/>
    <property type="project" value="UniProtKB-SubCell"/>
</dbReference>
<dbReference type="InterPro" id="IPR045863">
    <property type="entry name" value="CorA_TM1_TM2"/>
</dbReference>
<dbReference type="EMBL" id="QGDI01000006">
    <property type="protein sequence ID" value="PWJ12537.1"/>
    <property type="molecule type" value="Genomic_DNA"/>
</dbReference>
<gene>
    <name evidence="7" type="ORF">IE37_01620</name>
</gene>